<proteinExistence type="predicted"/>
<protein>
    <submittedName>
        <fullName evidence="2">Uncharacterized protein</fullName>
    </submittedName>
</protein>
<gene>
    <name evidence="2" type="ORF">AB1Y20_021955</name>
</gene>
<accession>A0AB34JFT7</accession>
<feature type="compositionally biased region" description="Basic and acidic residues" evidence="1">
    <location>
        <begin position="448"/>
        <end position="462"/>
    </location>
</feature>
<reference evidence="2 3" key="1">
    <citation type="journal article" date="2024" name="Science">
        <title>Giant polyketide synthase enzymes in the biosynthesis of giant marine polyether toxins.</title>
        <authorList>
            <person name="Fallon T.R."/>
            <person name="Shende V.V."/>
            <person name="Wierzbicki I.H."/>
            <person name="Pendleton A.L."/>
            <person name="Watervoot N.F."/>
            <person name="Auber R.P."/>
            <person name="Gonzalez D.J."/>
            <person name="Wisecaver J.H."/>
            <person name="Moore B.S."/>
        </authorList>
    </citation>
    <scope>NUCLEOTIDE SEQUENCE [LARGE SCALE GENOMIC DNA]</scope>
    <source>
        <strain evidence="2 3">12B1</strain>
    </source>
</reference>
<keyword evidence="3" id="KW-1185">Reference proteome</keyword>
<comment type="caution">
    <text evidence="2">The sequence shown here is derived from an EMBL/GenBank/DDBJ whole genome shotgun (WGS) entry which is preliminary data.</text>
</comment>
<dbReference type="AlphaFoldDB" id="A0AB34JFT7"/>
<organism evidence="2 3">
    <name type="scientific">Prymnesium parvum</name>
    <name type="common">Toxic golden alga</name>
    <dbReference type="NCBI Taxonomy" id="97485"/>
    <lineage>
        <taxon>Eukaryota</taxon>
        <taxon>Haptista</taxon>
        <taxon>Haptophyta</taxon>
        <taxon>Prymnesiophyceae</taxon>
        <taxon>Prymnesiales</taxon>
        <taxon>Prymnesiaceae</taxon>
        <taxon>Prymnesium</taxon>
    </lineage>
</organism>
<dbReference type="EMBL" id="JBGBPQ010000008">
    <property type="protein sequence ID" value="KAL1520368.1"/>
    <property type="molecule type" value="Genomic_DNA"/>
</dbReference>
<name>A0AB34JFT7_PRYPA</name>
<feature type="compositionally biased region" description="Low complexity" evidence="1">
    <location>
        <begin position="8"/>
        <end position="20"/>
    </location>
</feature>
<evidence type="ECO:0000313" key="3">
    <source>
        <dbReference type="Proteomes" id="UP001515480"/>
    </source>
</evidence>
<feature type="compositionally biased region" description="Polar residues" evidence="1">
    <location>
        <begin position="23"/>
        <end position="37"/>
    </location>
</feature>
<feature type="region of interest" description="Disordered" evidence="1">
    <location>
        <begin position="420"/>
        <end position="462"/>
    </location>
</feature>
<sequence>MPRKHTPRATPRPGTPRRAALSPRTSGSCTQDGGSTFDETWVQTIGEALASPELKTLERNKKLGCFSEESALWLAHHQAMSRQRLERRCSRLVRLRQLPSQADKPRMARDTCSAEPLELLCGGADGEEPMRRPPQTRDGMAPQVLILELEGLVAERYRRSFWEAEETQAFGVNLNSLKHNLSEMASHFILCALCRSHRKDAMELLAKLTERSVSFDVAYLVPAGGTYRLGSPCIGKPALLQMCSDLGVEPDKISKRMLLLGALELENEEIERRHGSRLLGSPSKPRPHFRVLLPLGCVSMMVPHPRLQPHEMSVSLDFVTDILMTLHAACADDWVKAYELAPKLQQVKLVTLSGSPNELSASCGLRMPIVSRSSWLSGTDVVGDENDGAHDCDVGDVSEIVGRFLVINGGRVPAEDLAASEAWSPCKKPSPAFPTSGRPDVPVRRHPSRAESEDRAVSEDIS</sequence>
<feature type="region of interest" description="Disordered" evidence="1">
    <location>
        <begin position="1"/>
        <end position="37"/>
    </location>
</feature>
<evidence type="ECO:0000256" key="1">
    <source>
        <dbReference type="SAM" id="MobiDB-lite"/>
    </source>
</evidence>
<evidence type="ECO:0000313" key="2">
    <source>
        <dbReference type="EMBL" id="KAL1520368.1"/>
    </source>
</evidence>
<dbReference type="Proteomes" id="UP001515480">
    <property type="component" value="Unassembled WGS sequence"/>
</dbReference>